<dbReference type="Proteomes" id="UP001596472">
    <property type="component" value="Unassembled WGS sequence"/>
</dbReference>
<reference evidence="3" key="1">
    <citation type="journal article" date="2019" name="Int. J. Syst. Evol. Microbiol.">
        <title>The Global Catalogue of Microorganisms (GCM) 10K type strain sequencing project: providing services to taxonomists for standard genome sequencing and annotation.</title>
        <authorList>
            <consortium name="The Broad Institute Genomics Platform"/>
            <consortium name="The Broad Institute Genome Sequencing Center for Infectious Disease"/>
            <person name="Wu L."/>
            <person name="Ma J."/>
        </authorList>
    </citation>
    <scope>NUCLEOTIDE SEQUENCE [LARGE SCALE GENOMIC DNA]</scope>
    <source>
        <strain evidence="3">CGMCC 4.1467</strain>
    </source>
</reference>
<protein>
    <submittedName>
        <fullName evidence="2">Uncharacterized protein</fullName>
    </submittedName>
</protein>
<dbReference type="EMBL" id="JBHTBS010000004">
    <property type="protein sequence ID" value="MFC7337405.1"/>
    <property type="molecule type" value="Genomic_DNA"/>
</dbReference>
<name>A0ABW2L768_9BACT</name>
<sequence>MDGDDPMTRPKFKLAKMDGPLGDLSGMSVAERAELVTAQGRQRILEERARYEATIWRNACLAWSLFAGGFLMLWGLQESADNWSLIRKSWLGWVWGTLCFVAAAAMVLSLPLILHSSFHVIRLIWRKARGR</sequence>
<proteinExistence type="predicted"/>
<keyword evidence="1" id="KW-0472">Membrane</keyword>
<evidence type="ECO:0000313" key="3">
    <source>
        <dbReference type="Proteomes" id="UP001596472"/>
    </source>
</evidence>
<comment type="caution">
    <text evidence="2">The sequence shown here is derived from an EMBL/GenBank/DDBJ whole genome shotgun (WGS) entry which is preliminary data.</text>
</comment>
<evidence type="ECO:0000313" key="2">
    <source>
        <dbReference type="EMBL" id="MFC7337405.1"/>
    </source>
</evidence>
<keyword evidence="1" id="KW-0812">Transmembrane</keyword>
<organism evidence="2 3">
    <name type="scientific">Haloferula chungangensis</name>
    <dbReference type="NCBI Taxonomy" id="1048331"/>
    <lineage>
        <taxon>Bacteria</taxon>
        <taxon>Pseudomonadati</taxon>
        <taxon>Verrucomicrobiota</taxon>
        <taxon>Verrucomicrobiia</taxon>
        <taxon>Verrucomicrobiales</taxon>
        <taxon>Verrucomicrobiaceae</taxon>
        <taxon>Haloferula</taxon>
    </lineage>
</organism>
<keyword evidence="1" id="KW-1133">Transmembrane helix</keyword>
<keyword evidence="3" id="KW-1185">Reference proteome</keyword>
<feature type="transmembrane region" description="Helical" evidence="1">
    <location>
        <begin position="55"/>
        <end position="74"/>
    </location>
</feature>
<gene>
    <name evidence="2" type="ORF">ACFQY0_09485</name>
</gene>
<evidence type="ECO:0000256" key="1">
    <source>
        <dbReference type="SAM" id="Phobius"/>
    </source>
</evidence>
<accession>A0ABW2L768</accession>
<feature type="transmembrane region" description="Helical" evidence="1">
    <location>
        <begin position="94"/>
        <end position="121"/>
    </location>
</feature>